<sequence>MKQAVAWYRKPAQGMAQAVRWMTAAADGDEFLGTSRLGVMYFKGDGVPRDHDRSTGRQILAWPDPRGRAGPRKR</sequence>
<gene>
    <name evidence="2" type="ORF">DIR46_09985</name>
</gene>
<feature type="compositionally biased region" description="Basic and acidic residues" evidence="1">
    <location>
        <begin position="46"/>
        <end position="55"/>
    </location>
</feature>
<dbReference type="KEGG" id="mtim:DIR46_09985"/>
<evidence type="ECO:0000313" key="2">
    <source>
        <dbReference type="EMBL" id="AWL04736.1"/>
    </source>
</evidence>
<dbReference type="Proteomes" id="UP000245820">
    <property type="component" value="Chromosome"/>
</dbReference>
<accession>A0A2S2DIN8</accession>
<dbReference type="AlphaFoldDB" id="A0A2S2DIN8"/>
<dbReference type="EMBL" id="CP029343">
    <property type="protein sequence ID" value="AWL04736.1"/>
    <property type="molecule type" value="Genomic_DNA"/>
</dbReference>
<evidence type="ECO:0000256" key="1">
    <source>
        <dbReference type="SAM" id="MobiDB-lite"/>
    </source>
</evidence>
<organism evidence="2 3">
    <name type="scientific">Massilia oculi</name>
    <dbReference type="NCBI Taxonomy" id="945844"/>
    <lineage>
        <taxon>Bacteria</taxon>
        <taxon>Pseudomonadati</taxon>
        <taxon>Pseudomonadota</taxon>
        <taxon>Betaproteobacteria</taxon>
        <taxon>Burkholderiales</taxon>
        <taxon>Oxalobacteraceae</taxon>
        <taxon>Telluria group</taxon>
        <taxon>Massilia</taxon>
    </lineage>
</organism>
<dbReference type="InterPro" id="IPR011990">
    <property type="entry name" value="TPR-like_helical_dom_sf"/>
</dbReference>
<protein>
    <submittedName>
        <fullName evidence="2">Uncharacterized protein</fullName>
    </submittedName>
</protein>
<feature type="region of interest" description="Disordered" evidence="1">
    <location>
        <begin position="46"/>
        <end position="74"/>
    </location>
</feature>
<dbReference type="Gene3D" id="1.25.40.10">
    <property type="entry name" value="Tetratricopeptide repeat domain"/>
    <property type="match status" value="1"/>
</dbReference>
<name>A0A2S2DIN8_9BURK</name>
<keyword evidence="3" id="KW-1185">Reference proteome</keyword>
<evidence type="ECO:0000313" key="3">
    <source>
        <dbReference type="Proteomes" id="UP000245820"/>
    </source>
</evidence>
<proteinExistence type="predicted"/>
<reference evidence="2 3" key="1">
    <citation type="submission" date="2018-05" db="EMBL/GenBank/DDBJ databases">
        <title>Complete genome sequence of Massilia oculi sp. nov. CCUG 43427T (=DSM 26321T), the type strain of M. oculi, and comparison with genome sequences of other Massilia strains.</title>
        <authorList>
            <person name="Zhu B."/>
        </authorList>
    </citation>
    <scope>NUCLEOTIDE SEQUENCE [LARGE SCALE GENOMIC DNA]</scope>
    <source>
        <strain evidence="2 3">CCUG 43427</strain>
    </source>
</reference>
<dbReference type="SUPFAM" id="SSF81901">
    <property type="entry name" value="HCP-like"/>
    <property type="match status" value="1"/>
</dbReference>